<feature type="domain" description="Pyrrolo-quinoline quinone repeat" evidence="2">
    <location>
        <begin position="89"/>
        <end position="344"/>
    </location>
</feature>
<accession>A0A5C6ATS0</accession>
<reference evidence="3 4" key="1">
    <citation type="submission" date="2019-02" db="EMBL/GenBank/DDBJ databases">
        <title>Deep-cultivation of Planctomycetes and their phenomic and genomic characterization uncovers novel biology.</title>
        <authorList>
            <person name="Wiegand S."/>
            <person name="Jogler M."/>
            <person name="Boedeker C."/>
            <person name="Pinto D."/>
            <person name="Vollmers J."/>
            <person name="Rivas-Marin E."/>
            <person name="Kohn T."/>
            <person name="Peeters S.H."/>
            <person name="Heuer A."/>
            <person name="Rast P."/>
            <person name="Oberbeckmann S."/>
            <person name="Bunk B."/>
            <person name="Jeske O."/>
            <person name="Meyerdierks A."/>
            <person name="Storesund J.E."/>
            <person name="Kallscheuer N."/>
            <person name="Luecker S."/>
            <person name="Lage O.M."/>
            <person name="Pohl T."/>
            <person name="Merkel B.J."/>
            <person name="Hornburger P."/>
            <person name="Mueller R.-W."/>
            <person name="Bruemmer F."/>
            <person name="Labrenz M."/>
            <person name="Spormann A.M."/>
            <person name="Op Den Camp H."/>
            <person name="Overmann J."/>
            <person name="Amann R."/>
            <person name="Jetten M.S.M."/>
            <person name="Mascher T."/>
            <person name="Medema M.H."/>
            <person name="Devos D.P."/>
            <person name="Kaster A.-K."/>
            <person name="Ovreas L."/>
            <person name="Rohde M."/>
            <person name="Galperin M.Y."/>
            <person name="Jogler C."/>
        </authorList>
    </citation>
    <scope>NUCLEOTIDE SEQUENCE [LARGE SCALE GENOMIC DNA]</scope>
    <source>
        <strain evidence="3 4">Pla52n</strain>
    </source>
</reference>
<feature type="chain" id="PRO_5022912208" evidence="1">
    <location>
        <begin position="27"/>
        <end position="417"/>
    </location>
</feature>
<dbReference type="SMART" id="SM00564">
    <property type="entry name" value="PQQ"/>
    <property type="match status" value="3"/>
</dbReference>
<dbReference type="OrthoDB" id="246101at2"/>
<dbReference type="Proteomes" id="UP000320176">
    <property type="component" value="Unassembled WGS sequence"/>
</dbReference>
<dbReference type="InterPro" id="IPR002372">
    <property type="entry name" value="PQQ_rpt_dom"/>
</dbReference>
<evidence type="ECO:0000259" key="2">
    <source>
        <dbReference type="Pfam" id="PF13360"/>
    </source>
</evidence>
<dbReference type="SUPFAM" id="SSF50998">
    <property type="entry name" value="Quinoprotein alcohol dehydrogenase-like"/>
    <property type="match status" value="1"/>
</dbReference>
<dbReference type="RefSeq" id="WP_146520750.1">
    <property type="nucleotide sequence ID" value="NZ_CP151726.1"/>
</dbReference>
<dbReference type="InterPro" id="IPR015943">
    <property type="entry name" value="WD40/YVTN_repeat-like_dom_sf"/>
</dbReference>
<evidence type="ECO:0000313" key="3">
    <source>
        <dbReference type="EMBL" id="TWU02412.1"/>
    </source>
</evidence>
<dbReference type="Pfam" id="PF13360">
    <property type="entry name" value="PQQ_2"/>
    <property type="match status" value="1"/>
</dbReference>
<dbReference type="InterPro" id="IPR018391">
    <property type="entry name" value="PQQ_b-propeller_rpt"/>
</dbReference>
<dbReference type="PANTHER" id="PTHR34512:SF30">
    <property type="entry name" value="OUTER MEMBRANE PROTEIN ASSEMBLY FACTOR BAMB"/>
    <property type="match status" value="1"/>
</dbReference>
<dbReference type="AlphaFoldDB" id="A0A5C6ATS0"/>
<dbReference type="PANTHER" id="PTHR34512">
    <property type="entry name" value="CELL SURFACE PROTEIN"/>
    <property type="match status" value="1"/>
</dbReference>
<dbReference type="EMBL" id="SJPN01000004">
    <property type="protein sequence ID" value="TWU02412.1"/>
    <property type="molecule type" value="Genomic_DNA"/>
</dbReference>
<dbReference type="Gene3D" id="2.130.10.10">
    <property type="entry name" value="YVTN repeat-like/Quinoprotein amine dehydrogenase"/>
    <property type="match status" value="1"/>
</dbReference>
<evidence type="ECO:0000256" key="1">
    <source>
        <dbReference type="SAM" id="SignalP"/>
    </source>
</evidence>
<feature type="signal peptide" evidence="1">
    <location>
        <begin position="1"/>
        <end position="26"/>
    </location>
</feature>
<name>A0A5C6ATS0_9BACT</name>
<comment type="caution">
    <text evidence="3">The sequence shown here is derived from an EMBL/GenBank/DDBJ whole genome shotgun (WGS) entry which is preliminary data.</text>
</comment>
<keyword evidence="1" id="KW-0732">Signal</keyword>
<dbReference type="InterPro" id="IPR011047">
    <property type="entry name" value="Quinoprotein_ADH-like_sf"/>
</dbReference>
<proteinExistence type="predicted"/>
<evidence type="ECO:0000313" key="4">
    <source>
        <dbReference type="Proteomes" id="UP000320176"/>
    </source>
</evidence>
<gene>
    <name evidence="3" type="ORF">Pla52n_34620</name>
</gene>
<sequence length="417" mass="45723" precursor="true">MVRRPLPSLAAVVAALILCPLMPTSAESPDWNQWRGPNRDAQLTGAAWPEKLSGKLELVWEQPHSPSYSGPIICGDLVFTTETVDKKLERVTAYRLTSGEKVWSVQWEGAMAVPFFAAKNGDWIRSTPICDGSNLLVLGMRDVLVSLDPPTGNEHWRVDFHKEIGTPIPSFGAVCSPIIDGDFAFVQTGGALVKVRLSDGEVIWQSLEQGGGMSTNGAFSSPVIATLSGVRQLVVQTRTDLCGVSIDDGSVLWKEPIEAFRGMNILTPLVLGDRIFTAAHSGRSQMFSVSRSDDGTWSIRELWQQKTQGYMSSPVVIGDTIYLHQKSERFSALSVSDGSILWTTPPTGSYWSMVAAGDKILALTNDGDLVLIQADEGKYNEIDRQKVANDSWAHLAIQDEMVIVRDLASLKVFRWSK</sequence>
<protein>
    <submittedName>
        <fullName evidence="3">Outer membrane biogenesis protein BamB</fullName>
    </submittedName>
</protein>
<organism evidence="3 4">
    <name type="scientific">Stieleria varia</name>
    <dbReference type="NCBI Taxonomy" id="2528005"/>
    <lineage>
        <taxon>Bacteria</taxon>
        <taxon>Pseudomonadati</taxon>
        <taxon>Planctomycetota</taxon>
        <taxon>Planctomycetia</taxon>
        <taxon>Pirellulales</taxon>
        <taxon>Pirellulaceae</taxon>
        <taxon>Stieleria</taxon>
    </lineage>
</organism>
<keyword evidence="4" id="KW-1185">Reference proteome</keyword>